<gene>
    <name evidence="1" type="ORF">I5I61_18530</name>
</gene>
<proteinExistence type="predicted"/>
<evidence type="ECO:0000313" key="1">
    <source>
        <dbReference type="EMBL" id="MBG6289454.1"/>
    </source>
</evidence>
<protein>
    <recommendedName>
        <fullName evidence="3">Lipoprotein</fullName>
    </recommendedName>
</protein>
<name>A0ABS0KN93_PSENT</name>
<evidence type="ECO:0008006" key="3">
    <source>
        <dbReference type="Google" id="ProtNLM"/>
    </source>
</evidence>
<accession>A0ABS0KN93</accession>
<keyword evidence="2" id="KW-1185">Reference proteome</keyword>
<dbReference type="EMBL" id="JADTFC010000049">
    <property type="protein sequence ID" value="MBG6289454.1"/>
    <property type="molecule type" value="Genomic_DNA"/>
</dbReference>
<reference evidence="1 2" key="1">
    <citation type="submission" date="2020-11" db="EMBL/GenBank/DDBJ databases">
        <title>Enhanced detection system for hospital associated transmission using whole genome sequencing surveillance.</title>
        <authorList>
            <person name="Harrison L.H."/>
            <person name="Van Tyne D."/>
            <person name="Marsh J.W."/>
            <person name="Griffith M.P."/>
            <person name="Snyder D.J."/>
            <person name="Cooper V.S."/>
            <person name="Mustapha M."/>
        </authorList>
    </citation>
    <scope>NUCLEOTIDE SEQUENCE [LARGE SCALE GENOMIC DNA]</scope>
    <source>
        <strain evidence="1 2">PSA00705</strain>
    </source>
</reference>
<evidence type="ECO:0000313" key="2">
    <source>
        <dbReference type="Proteomes" id="UP000608450"/>
    </source>
</evidence>
<dbReference type="Proteomes" id="UP000608450">
    <property type="component" value="Unassembled WGS sequence"/>
</dbReference>
<dbReference type="PROSITE" id="PS51257">
    <property type="entry name" value="PROKAR_LIPOPROTEIN"/>
    <property type="match status" value="1"/>
</dbReference>
<organism evidence="1 2">
    <name type="scientific">Pseudomonas nitroreducens</name>
    <dbReference type="NCBI Taxonomy" id="46680"/>
    <lineage>
        <taxon>Bacteria</taxon>
        <taxon>Pseudomonadati</taxon>
        <taxon>Pseudomonadota</taxon>
        <taxon>Gammaproteobacteria</taxon>
        <taxon>Pseudomonadales</taxon>
        <taxon>Pseudomonadaceae</taxon>
        <taxon>Pseudomonas</taxon>
    </lineage>
</organism>
<comment type="caution">
    <text evidence="1">The sequence shown here is derived from an EMBL/GenBank/DDBJ whole genome shotgun (WGS) entry which is preliminary data.</text>
</comment>
<sequence>MPNWKFTGQLGLYAGLLLSASCTHQPSAAKAEQLPPGVPYVVDSYAPDFRDHYTSWGHAGRGGAALREPIYQPVLGSKDALDTRNGKLYPELQPQPKATHQPMVAVPPGLVAANCAENNGVAQTFALGEPAGGKFITTLANGKGSVSEYVLVRNKLCRGTERLTYDEWLLLVNGTPKDLPVRLQAPSRPSTPQWK</sequence>
<dbReference type="RefSeq" id="WP_196913043.1">
    <property type="nucleotide sequence ID" value="NZ_JADTFC010000049.1"/>
</dbReference>